<dbReference type="FunFam" id="3.40.50.1370:FF:000002">
    <property type="entry name" value="Aspartate carbamoyltransferase 2"/>
    <property type="match status" value="1"/>
</dbReference>
<dbReference type="InterPro" id="IPR036901">
    <property type="entry name" value="Asp/Orn_carbamoylTrfase_sf"/>
</dbReference>
<dbReference type="AlphaFoldDB" id="A0A7C2VHZ5"/>
<organism evidence="10">
    <name type="scientific">Ignisphaera aggregans</name>
    <dbReference type="NCBI Taxonomy" id="334771"/>
    <lineage>
        <taxon>Archaea</taxon>
        <taxon>Thermoproteota</taxon>
        <taxon>Thermoprotei</taxon>
        <taxon>Desulfurococcales</taxon>
        <taxon>Desulfurococcaceae</taxon>
        <taxon>Ignisphaera</taxon>
    </lineage>
</organism>
<feature type="binding site" evidence="7">
    <location>
        <position position="269"/>
    </location>
    <ligand>
        <name>carbamoyl phosphate</name>
        <dbReference type="ChEBI" id="CHEBI:58228"/>
    </ligand>
</feature>
<comment type="function">
    <text evidence="5 7">Catalyzes the condensation of carbamoyl phosphate and aspartate to form carbamoyl aspartate and inorganic phosphate, the committed step in the de novo pyrimidine nucleotide biosynthesis pathway.</text>
</comment>
<feature type="binding site" evidence="7">
    <location>
        <position position="134"/>
    </location>
    <ligand>
        <name>carbamoyl phosphate</name>
        <dbReference type="ChEBI" id="CHEBI:58228"/>
    </ligand>
</feature>
<dbReference type="PROSITE" id="PS00097">
    <property type="entry name" value="CARBAMOYLTRANSFERASE"/>
    <property type="match status" value="1"/>
</dbReference>
<sequence length="311" mass="35186">MHNNFRFRDVLSILDFSRGDLETLFACADTFSRVEGKLSLLAGKIIALAFFEPSTRTRLSFEVAAKRLGADVISVVGEEATSIAKGESFADTIRMLDGYSDLIIVRHRYEGAAKYASEIAEKPVINAGDGRLHHPTQAMIDLYTVRSLFGTVDGLTYAVIGDLRYGRAATSFIYGLTLFKPKKVYLISPPLLRVRNEVRQTLVERGLPFEERNDIIEVIEEIDVLYVTRIQRERFPDPMEYEKVKGSYVVTLDVLAKGKPHLKVLHPLPKVDEIEYRVDRSKYEAYYYQAKLGVPLRMALLTLVLGAERCL</sequence>
<keyword evidence="4 7" id="KW-0665">Pyrimidine biosynthesis</keyword>
<accession>A0A7C2VHZ5</accession>
<feature type="domain" description="Aspartate/ornithine carbamoyltransferase carbamoyl-P binding" evidence="9">
    <location>
        <begin position="8"/>
        <end position="146"/>
    </location>
</feature>
<comment type="pathway">
    <text evidence="1 7">Pyrimidine metabolism; UMP biosynthesis via de novo pathway; (S)-dihydroorotate from bicarbonate: step 2/3.</text>
</comment>
<dbReference type="InterPro" id="IPR002082">
    <property type="entry name" value="Asp_carbamoyltransf"/>
</dbReference>
<comment type="subunit">
    <text evidence="7">Heterooligomer of catalytic and regulatory chains.</text>
</comment>
<dbReference type="PRINTS" id="PR00101">
    <property type="entry name" value="ATCASE"/>
</dbReference>
<dbReference type="PANTHER" id="PTHR45753:SF6">
    <property type="entry name" value="ASPARTATE CARBAMOYLTRANSFERASE"/>
    <property type="match status" value="1"/>
</dbReference>
<proteinExistence type="inferred from homology"/>
<dbReference type="SUPFAM" id="SSF53671">
    <property type="entry name" value="Aspartate/ornithine carbamoyltransferase"/>
    <property type="match status" value="1"/>
</dbReference>
<reference evidence="10" key="1">
    <citation type="journal article" date="2020" name="mSystems">
        <title>Genome- and Community-Level Interaction Insights into Carbon Utilization and Element Cycling Functions of Hydrothermarchaeota in Hydrothermal Sediment.</title>
        <authorList>
            <person name="Zhou Z."/>
            <person name="Liu Y."/>
            <person name="Xu W."/>
            <person name="Pan J."/>
            <person name="Luo Z.H."/>
            <person name="Li M."/>
        </authorList>
    </citation>
    <scope>NUCLEOTIDE SEQUENCE [LARGE SCALE GENOMIC DNA]</scope>
    <source>
        <strain evidence="10">SpSt-16</strain>
    </source>
</reference>
<feature type="binding site" evidence="7">
    <location>
        <position position="229"/>
    </location>
    <ligand>
        <name>L-aspartate</name>
        <dbReference type="ChEBI" id="CHEBI:29991"/>
    </ligand>
</feature>
<dbReference type="Gene3D" id="3.40.50.1370">
    <property type="entry name" value="Aspartate/ornithine carbamoyltransferase"/>
    <property type="match status" value="2"/>
</dbReference>
<dbReference type="Pfam" id="PF02729">
    <property type="entry name" value="OTCace_N"/>
    <property type="match status" value="1"/>
</dbReference>
<evidence type="ECO:0000256" key="2">
    <source>
        <dbReference type="ARBA" id="ARBA00008896"/>
    </source>
</evidence>
<feature type="binding site" evidence="7">
    <location>
        <position position="137"/>
    </location>
    <ligand>
        <name>carbamoyl phosphate</name>
        <dbReference type="ChEBI" id="CHEBI:58228"/>
    </ligand>
</feature>
<gene>
    <name evidence="7 10" type="primary">pyrB</name>
    <name evidence="10" type="ORF">ENO77_04210</name>
</gene>
<dbReference type="UniPathway" id="UPA00070">
    <property type="reaction ID" value="UER00116"/>
</dbReference>
<dbReference type="GO" id="GO:0006520">
    <property type="term" value="P:amino acid metabolic process"/>
    <property type="evidence" value="ECO:0007669"/>
    <property type="project" value="InterPro"/>
</dbReference>
<feature type="binding site" evidence="7">
    <location>
        <position position="268"/>
    </location>
    <ligand>
        <name>carbamoyl phosphate</name>
        <dbReference type="ChEBI" id="CHEBI:58228"/>
    </ligand>
</feature>
<evidence type="ECO:0000313" key="10">
    <source>
        <dbReference type="EMBL" id="HEW53349.1"/>
    </source>
</evidence>
<dbReference type="GO" id="GO:0004070">
    <property type="term" value="F:aspartate carbamoyltransferase activity"/>
    <property type="evidence" value="ECO:0007669"/>
    <property type="project" value="UniProtKB-UniRule"/>
</dbReference>
<feature type="binding site" evidence="7">
    <location>
        <position position="106"/>
    </location>
    <ligand>
        <name>carbamoyl phosphate</name>
        <dbReference type="ChEBI" id="CHEBI:58228"/>
    </ligand>
</feature>
<dbReference type="EMBL" id="DSGT01000011">
    <property type="protein sequence ID" value="HEW53349.1"/>
    <property type="molecule type" value="Genomic_DNA"/>
</dbReference>
<dbReference type="InterPro" id="IPR006132">
    <property type="entry name" value="Asp/Orn_carbamoyltranf_P-bd"/>
</dbReference>
<feature type="binding site" evidence="7">
    <location>
        <position position="57"/>
    </location>
    <ligand>
        <name>carbamoyl phosphate</name>
        <dbReference type="ChEBI" id="CHEBI:58228"/>
    </ligand>
</feature>
<evidence type="ECO:0000256" key="6">
    <source>
        <dbReference type="ARBA" id="ARBA00048859"/>
    </source>
</evidence>
<comment type="similarity">
    <text evidence="2 7">Belongs to the aspartate/ornithine carbamoyltransferase superfamily. ATCase family.</text>
</comment>
<evidence type="ECO:0000259" key="9">
    <source>
        <dbReference type="Pfam" id="PF02729"/>
    </source>
</evidence>
<evidence type="ECO:0000256" key="5">
    <source>
        <dbReference type="ARBA" id="ARBA00043884"/>
    </source>
</evidence>
<dbReference type="GO" id="GO:0044205">
    <property type="term" value="P:'de novo' UMP biosynthetic process"/>
    <property type="evidence" value="ECO:0007669"/>
    <property type="project" value="UniProtKB-UniRule"/>
</dbReference>
<dbReference type="NCBIfam" id="NF002032">
    <property type="entry name" value="PRK00856.1"/>
    <property type="match status" value="1"/>
</dbReference>
<feature type="binding site" evidence="7">
    <location>
        <position position="56"/>
    </location>
    <ligand>
        <name>carbamoyl phosphate</name>
        <dbReference type="ChEBI" id="CHEBI:58228"/>
    </ligand>
</feature>
<evidence type="ECO:0000256" key="3">
    <source>
        <dbReference type="ARBA" id="ARBA00022679"/>
    </source>
</evidence>
<evidence type="ECO:0000256" key="1">
    <source>
        <dbReference type="ARBA" id="ARBA00004852"/>
    </source>
</evidence>
<dbReference type="NCBIfam" id="TIGR00670">
    <property type="entry name" value="asp_carb_tr"/>
    <property type="match status" value="1"/>
</dbReference>
<comment type="caution">
    <text evidence="10">The sequence shown here is derived from an EMBL/GenBank/DDBJ whole genome shotgun (WGS) entry which is preliminary data.</text>
</comment>
<comment type="catalytic activity">
    <reaction evidence="6 7">
        <text>carbamoyl phosphate + L-aspartate = N-carbamoyl-L-aspartate + phosphate + H(+)</text>
        <dbReference type="Rhea" id="RHEA:20013"/>
        <dbReference type="ChEBI" id="CHEBI:15378"/>
        <dbReference type="ChEBI" id="CHEBI:29991"/>
        <dbReference type="ChEBI" id="CHEBI:32814"/>
        <dbReference type="ChEBI" id="CHEBI:43474"/>
        <dbReference type="ChEBI" id="CHEBI:58228"/>
        <dbReference type="EC" id="2.1.3.2"/>
    </reaction>
</comment>
<dbReference type="PANTHER" id="PTHR45753">
    <property type="entry name" value="ORNITHINE CARBAMOYLTRANSFERASE, MITOCHONDRIAL"/>
    <property type="match status" value="1"/>
</dbReference>
<feature type="binding site" evidence="7">
    <location>
        <position position="85"/>
    </location>
    <ligand>
        <name>L-aspartate</name>
        <dbReference type="ChEBI" id="CHEBI:29991"/>
    </ligand>
</feature>
<dbReference type="Pfam" id="PF00185">
    <property type="entry name" value="OTCace"/>
    <property type="match status" value="1"/>
</dbReference>
<evidence type="ECO:0000259" key="8">
    <source>
        <dbReference type="Pfam" id="PF00185"/>
    </source>
</evidence>
<dbReference type="InterPro" id="IPR006130">
    <property type="entry name" value="Asp/Orn_carbamoylTrfase"/>
</dbReference>
<keyword evidence="3 7" id="KW-0808">Transferase</keyword>
<dbReference type="EC" id="2.1.3.2" evidence="7"/>
<evidence type="ECO:0000256" key="7">
    <source>
        <dbReference type="HAMAP-Rule" id="MF_00001"/>
    </source>
</evidence>
<feature type="binding site" evidence="7">
    <location>
        <position position="167"/>
    </location>
    <ligand>
        <name>L-aspartate</name>
        <dbReference type="ChEBI" id="CHEBI:29991"/>
    </ligand>
</feature>
<dbReference type="GO" id="GO:0006207">
    <property type="term" value="P:'de novo' pyrimidine nucleobase biosynthetic process"/>
    <property type="evidence" value="ECO:0007669"/>
    <property type="project" value="InterPro"/>
</dbReference>
<dbReference type="InterPro" id="IPR006131">
    <property type="entry name" value="Asp_carbamoyltransf_Asp/Orn-bd"/>
</dbReference>
<name>A0A7C2VHZ5_9CREN</name>
<dbReference type="HAMAP" id="MF_00001">
    <property type="entry name" value="Asp_carb_tr"/>
    <property type="match status" value="1"/>
</dbReference>
<evidence type="ECO:0000256" key="4">
    <source>
        <dbReference type="ARBA" id="ARBA00022975"/>
    </source>
</evidence>
<feature type="domain" description="Aspartate/ornithine carbamoyltransferase Asp/Orn-binding" evidence="8">
    <location>
        <begin position="153"/>
        <end position="303"/>
    </location>
</feature>
<dbReference type="PRINTS" id="PR00100">
    <property type="entry name" value="AOTCASE"/>
</dbReference>
<dbReference type="GO" id="GO:0016597">
    <property type="term" value="F:amino acid binding"/>
    <property type="evidence" value="ECO:0007669"/>
    <property type="project" value="InterPro"/>
</dbReference>
<protein>
    <recommendedName>
        <fullName evidence="7">Aspartate carbamoyltransferase</fullName>
        <ecNumber evidence="7">2.1.3.2</ecNumber>
    </recommendedName>
    <alternativeName>
        <fullName evidence="7">Aspartate transcarbamylase</fullName>
        <shortName evidence="7">ATCase</shortName>
    </alternativeName>
</protein>